<gene>
    <name evidence="2" type="ORF">METZ01_LOCUS22994</name>
</gene>
<reference evidence="2" key="1">
    <citation type="submission" date="2018-05" db="EMBL/GenBank/DDBJ databases">
        <authorList>
            <person name="Lanie J.A."/>
            <person name="Ng W.-L."/>
            <person name="Kazmierczak K.M."/>
            <person name="Andrzejewski T.M."/>
            <person name="Davidsen T.M."/>
            <person name="Wayne K.J."/>
            <person name="Tettelin H."/>
            <person name="Glass J.I."/>
            <person name="Rusch D."/>
            <person name="Podicherti R."/>
            <person name="Tsui H.-C.T."/>
            <person name="Winkler M.E."/>
        </authorList>
    </citation>
    <scope>NUCLEOTIDE SEQUENCE</scope>
</reference>
<sequence length="169" mass="18665">MNPKKNVWLSVIVLLSLTVSLAGHRVSAQQVESLEVVRARFVGNYELVRYVSFQPDGKMTPRNYVARIMYDPLGNMSAIGMPTDLPQRAAVSGGERTVGGFAYFGKAEIDIAAGSVTHHVVGAPLRPELVGQGRVRYYEFDGDLLTLSIKNEEGRVTGQLTWRRVWSGK</sequence>
<name>A0A381PTA2_9ZZZZ</name>
<evidence type="ECO:0000259" key="1">
    <source>
        <dbReference type="Pfam" id="PF13924"/>
    </source>
</evidence>
<proteinExistence type="predicted"/>
<dbReference type="InterPro" id="IPR024311">
    <property type="entry name" value="Lipocalin-like"/>
</dbReference>
<evidence type="ECO:0000313" key="2">
    <source>
        <dbReference type="EMBL" id="SUZ70140.1"/>
    </source>
</evidence>
<dbReference type="AlphaFoldDB" id="A0A381PTA2"/>
<accession>A0A381PTA2</accession>
<organism evidence="2">
    <name type="scientific">marine metagenome</name>
    <dbReference type="NCBI Taxonomy" id="408172"/>
    <lineage>
        <taxon>unclassified sequences</taxon>
        <taxon>metagenomes</taxon>
        <taxon>ecological metagenomes</taxon>
    </lineage>
</organism>
<protein>
    <recommendedName>
        <fullName evidence="1">Lipocalin-like domain-containing protein</fullName>
    </recommendedName>
</protein>
<feature type="domain" description="Lipocalin-like" evidence="1">
    <location>
        <begin position="42"/>
        <end position="165"/>
    </location>
</feature>
<dbReference type="Pfam" id="PF13924">
    <property type="entry name" value="Lipocalin_5"/>
    <property type="match status" value="1"/>
</dbReference>
<dbReference type="EMBL" id="UINC01001082">
    <property type="protein sequence ID" value="SUZ70140.1"/>
    <property type="molecule type" value="Genomic_DNA"/>
</dbReference>